<keyword evidence="3" id="KW-1185">Reference proteome</keyword>
<dbReference type="RefSeq" id="WP_054718001.1">
    <property type="nucleotide sequence ID" value="NZ_BBAH01000076.1"/>
</dbReference>
<dbReference type="Proteomes" id="UP000051790">
    <property type="component" value="Unassembled WGS sequence"/>
</dbReference>
<comment type="caution">
    <text evidence="2">The sequence shown here is derived from an EMBL/GenBank/DDBJ whole genome shotgun (WGS) entry which is preliminary data.</text>
</comment>
<evidence type="ECO:0000313" key="3">
    <source>
        <dbReference type="Proteomes" id="UP000051790"/>
    </source>
</evidence>
<evidence type="ECO:0000259" key="1">
    <source>
        <dbReference type="SMART" id="SM00563"/>
    </source>
</evidence>
<evidence type="ECO:0000313" key="2">
    <source>
        <dbReference type="EMBL" id="KRL44335.1"/>
    </source>
</evidence>
<keyword evidence="2" id="KW-0808">Transferase</keyword>
<dbReference type="GO" id="GO:0016746">
    <property type="term" value="F:acyltransferase activity"/>
    <property type="evidence" value="ECO:0007669"/>
    <property type="project" value="UniProtKB-KW"/>
</dbReference>
<feature type="domain" description="Phospholipid/glycerol acyltransferase" evidence="1">
    <location>
        <begin position="72"/>
        <end position="186"/>
    </location>
</feature>
<reference evidence="2 3" key="1">
    <citation type="journal article" date="2015" name="Genome Announc.">
        <title>Expanding the biotechnology potential of lactobacilli through comparative genomics of 213 strains and associated genera.</title>
        <authorList>
            <person name="Sun Z."/>
            <person name="Harris H.M."/>
            <person name="McCann A."/>
            <person name="Guo C."/>
            <person name="Argimon S."/>
            <person name="Zhang W."/>
            <person name="Yang X."/>
            <person name="Jeffery I.B."/>
            <person name="Cooney J.C."/>
            <person name="Kagawa T.F."/>
            <person name="Liu W."/>
            <person name="Song Y."/>
            <person name="Salvetti E."/>
            <person name="Wrobel A."/>
            <person name="Rasinkangas P."/>
            <person name="Parkhill J."/>
            <person name="Rea M.C."/>
            <person name="O'Sullivan O."/>
            <person name="Ritari J."/>
            <person name="Douillard F.P."/>
            <person name="Paul Ross R."/>
            <person name="Yang R."/>
            <person name="Briner A.E."/>
            <person name="Felis G.E."/>
            <person name="de Vos W.M."/>
            <person name="Barrangou R."/>
            <person name="Klaenhammer T.R."/>
            <person name="Caufield P.W."/>
            <person name="Cui Y."/>
            <person name="Zhang H."/>
            <person name="O'Toole P.W."/>
        </authorList>
    </citation>
    <scope>NUCLEOTIDE SEQUENCE [LARGE SCALE GENOMIC DNA]</scope>
    <source>
        <strain evidence="2 3">DSM 13343</strain>
    </source>
</reference>
<dbReference type="EMBL" id="AZEU01000158">
    <property type="protein sequence ID" value="KRL44335.1"/>
    <property type="molecule type" value="Genomic_DNA"/>
</dbReference>
<name>A0A0R1QHR4_9LACO</name>
<dbReference type="InterPro" id="IPR002123">
    <property type="entry name" value="Plipid/glycerol_acylTrfase"/>
</dbReference>
<accession>A0A0R1QHR4</accession>
<gene>
    <name evidence="2" type="ORF">FD01_GL001166</name>
</gene>
<dbReference type="AlphaFoldDB" id="A0A0R1QHR4"/>
<dbReference type="SMART" id="SM00563">
    <property type="entry name" value="PlsC"/>
    <property type="match status" value="1"/>
</dbReference>
<proteinExistence type="predicted"/>
<organism evidence="2 3">
    <name type="scientific">Lacticaseibacillus manihotivorans DSM 13343 = JCM 12514</name>
    <dbReference type="NCBI Taxonomy" id="1423769"/>
    <lineage>
        <taxon>Bacteria</taxon>
        <taxon>Bacillati</taxon>
        <taxon>Bacillota</taxon>
        <taxon>Bacilli</taxon>
        <taxon>Lactobacillales</taxon>
        <taxon>Lactobacillaceae</taxon>
        <taxon>Lacticaseibacillus</taxon>
    </lineage>
</organism>
<sequence length="248" mass="27961">MIKVQQHYTYTNFQADVVQSPHQNAQLPANFNWQSHRLTQALVNPLATGFAHLYRRTHPITVIGAEKLIPGAFIYANHTQPVGDVFVPRTLPFPVSIIAGPANLGLPVIGKFLPAGRAILLPSTRKQYPQFLAAIKRAHTLGHLIVVYPEAHVWPFYTGIRPFDATSFHYPARLDAPVFTMTTTYQAGSWPHRVQETLYIDGPMPVDKTLSVKQQQQALYHHAQTQLHTRSQLSTETVVQYTLEDEHD</sequence>
<protein>
    <submittedName>
        <fullName evidence="2">1-acyl-sn-glycerol-3-phosphate acyltransferase</fullName>
    </submittedName>
</protein>
<dbReference type="PATRIC" id="fig|1423769.4.peg.1259"/>
<dbReference type="Pfam" id="PF01553">
    <property type="entry name" value="Acyltransferase"/>
    <property type="match status" value="1"/>
</dbReference>
<keyword evidence="2" id="KW-0012">Acyltransferase</keyword>